<evidence type="ECO:0000256" key="6">
    <source>
        <dbReference type="ARBA" id="ARBA00022989"/>
    </source>
</evidence>
<sequence length="253" mass="28477">MEFAFLEERIVEDSKQHSWIYRQLFTNWKKFEVIYVYLLILLQVAVYAIAPDSFIGMVSGLAGVLCLVYGMKGRKISFIFGIIQCLAMTYVAWISHAYGSFAMDIIYVISQPIGWFLWGRDEATRSFSPSTRRVIFGGAFVAWAVGWLILTMLNGQLPYFDSINFVVSLIAQALYIFKYKENWSLWIVVNIANVLYWGILTVQTMTGATNIGSLGANLSQVALQFALLFNSVYANKVWASGEADNEGGANSLK</sequence>
<keyword evidence="5 8" id="KW-0812">Transmembrane</keyword>
<reference evidence="9 10" key="1">
    <citation type="journal article" date="2015" name="Genome Announc.">
        <title>Genome Sequence of Lactobacillus curieae CCTCC M 2011381T, a Novel Producer of Gamma-aminobutyric Acid.</title>
        <authorList>
            <person name="Wang Y."/>
            <person name="Wang Y."/>
            <person name="Lang C."/>
            <person name="Wei D."/>
            <person name="Xu P."/>
            <person name="Xie J."/>
        </authorList>
    </citation>
    <scope>NUCLEOTIDE SEQUENCE [LARGE SCALE GENOMIC DNA]</scope>
    <source>
        <strain evidence="9 10">CCTCC M 2011381</strain>
    </source>
</reference>
<feature type="transmembrane region" description="Helical" evidence="8">
    <location>
        <begin position="101"/>
        <end position="118"/>
    </location>
</feature>
<dbReference type="NCBIfam" id="TIGR01528">
    <property type="entry name" value="NMN_trans_PnuC"/>
    <property type="match status" value="1"/>
</dbReference>
<feature type="transmembrane region" description="Helical" evidence="8">
    <location>
        <begin position="31"/>
        <end position="48"/>
    </location>
</feature>
<dbReference type="Pfam" id="PF04973">
    <property type="entry name" value="NMN_transporter"/>
    <property type="match status" value="1"/>
</dbReference>
<dbReference type="PANTHER" id="PTHR36122">
    <property type="entry name" value="NICOTINAMIDE RIBOSIDE TRANSPORTER PNUC"/>
    <property type="match status" value="1"/>
</dbReference>
<evidence type="ECO:0000256" key="3">
    <source>
        <dbReference type="ARBA" id="ARBA00022448"/>
    </source>
</evidence>
<keyword evidence="10" id="KW-1185">Reference proteome</keyword>
<keyword evidence="4" id="KW-1003">Cell membrane</keyword>
<dbReference type="InterPro" id="IPR006419">
    <property type="entry name" value="NMN_transpt_PnuC"/>
</dbReference>
<proteinExistence type="inferred from homology"/>
<dbReference type="eggNOG" id="COG3201">
    <property type="taxonomic scope" value="Bacteria"/>
</dbReference>
<evidence type="ECO:0000256" key="8">
    <source>
        <dbReference type="SAM" id="Phobius"/>
    </source>
</evidence>
<accession>A0A1S6QL41</accession>
<protein>
    <submittedName>
        <fullName evidence="9">Nicotinamide mononucleotide transporter</fullName>
    </submittedName>
</protein>
<feature type="transmembrane region" description="Helical" evidence="8">
    <location>
        <begin position="78"/>
        <end position="95"/>
    </location>
</feature>
<evidence type="ECO:0000256" key="7">
    <source>
        <dbReference type="ARBA" id="ARBA00023136"/>
    </source>
</evidence>
<feature type="transmembrane region" description="Helical" evidence="8">
    <location>
        <begin position="184"/>
        <end position="205"/>
    </location>
</feature>
<dbReference type="GO" id="GO:0005886">
    <property type="term" value="C:plasma membrane"/>
    <property type="evidence" value="ECO:0007669"/>
    <property type="project" value="UniProtKB-SubCell"/>
</dbReference>
<feature type="transmembrane region" description="Helical" evidence="8">
    <location>
        <begin position="54"/>
        <end position="71"/>
    </location>
</feature>
<evidence type="ECO:0000256" key="5">
    <source>
        <dbReference type="ARBA" id="ARBA00022692"/>
    </source>
</evidence>
<dbReference type="OrthoDB" id="9791248at2"/>
<evidence type="ECO:0000313" key="10">
    <source>
        <dbReference type="Proteomes" id="UP000030361"/>
    </source>
</evidence>
<evidence type="ECO:0000256" key="2">
    <source>
        <dbReference type="ARBA" id="ARBA00006669"/>
    </source>
</evidence>
<feature type="transmembrane region" description="Helical" evidence="8">
    <location>
        <begin position="159"/>
        <end position="177"/>
    </location>
</feature>
<evidence type="ECO:0000256" key="1">
    <source>
        <dbReference type="ARBA" id="ARBA00004651"/>
    </source>
</evidence>
<evidence type="ECO:0000256" key="4">
    <source>
        <dbReference type="ARBA" id="ARBA00022475"/>
    </source>
</evidence>
<dbReference type="GO" id="GO:0034257">
    <property type="term" value="F:nicotinamide riboside transmembrane transporter activity"/>
    <property type="evidence" value="ECO:0007669"/>
    <property type="project" value="InterPro"/>
</dbReference>
<dbReference type="KEGG" id="lcu:PL11_005930"/>
<keyword evidence="6 8" id="KW-1133">Transmembrane helix</keyword>
<feature type="transmembrane region" description="Helical" evidence="8">
    <location>
        <begin position="134"/>
        <end position="153"/>
    </location>
</feature>
<organism evidence="9 10">
    <name type="scientific">Lentilactobacillus curieae</name>
    <dbReference type="NCBI Taxonomy" id="1138822"/>
    <lineage>
        <taxon>Bacteria</taxon>
        <taxon>Bacillati</taxon>
        <taxon>Bacillota</taxon>
        <taxon>Bacilli</taxon>
        <taxon>Lactobacillales</taxon>
        <taxon>Lactobacillaceae</taxon>
        <taxon>Lentilactobacillus</taxon>
    </lineage>
</organism>
<gene>
    <name evidence="9" type="ORF">PL11_005930</name>
</gene>
<evidence type="ECO:0000313" key="9">
    <source>
        <dbReference type="EMBL" id="AQW22338.1"/>
    </source>
</evidence>
<keyword evidence="7 8" id="KW-0472">Membrane</keyword>
<name>A0A1S6QL41_9LACO</name>
<dbReference type="AlphaFoldDB" id="A0A1S6QL41"/>
<dbReference type="PANTHER" id="PTHR36122:SF2">
    <property type="entry name" value="NICOTINAMIDE RIBOSIDE TRANSPORTER PNUC"/>
    <property type="match status" value="1"/>
</dbReference>
<dbReference type="EMBL" id="CP018906">
    <property type="protein sequence ID" value="AQW22338.1"/>
    <property type="molecule type" value="Genomic_DNA"/>
</dbReference>
<comment type="subcellular location">
    <subcellularLocation>
        <location evidence="1">Cell membrane</location>
        <topology evidence="1">Multi-pass membrane protein</topology>
    </subcellularLocation>
</comment>
<keyword evidence="3" id="KW-0813">Transport</keyword>
<comment type="similarity">
    <text evidence="2">Belongs to the nicotinamide ribonucleoside (NR) uptake permease (TC 4.B.1) family.</text>
</comment>
<dbReference type="Proteomes" id="UP000030361">
    <property type="component" value="Chromosome"/>
</dbReference>